<name>A0A3N0AG41_9ACTN</name>
<dbReference type="EMBL" id="QICB01000002">
    <property type="protein sequence ID" value="RNL20786.1"/>
    <property type="molecule type" value="Genomic_DNA"/>
</dbReference>
<dbReference type="OrthoDB" id="5245198at2"/>
<gene>
    <name evidence="2" type="ORF">DMP07_04205</name>
</gene>
<sequence length="204" mass="23321">MGFDMNSGYSGWSMSKNAVAAYHDGEMPKSKWTKKAILAALESYCDEYDLVFAVPKGTKAELFDRFVEYKSWHHTSKFCNCTDFYGIDEDAADEAFPPMTDEQVEARDAARRAERERAEAERRAAIEAAEAKAAAEAAWAAERGYERRSVLHYAELHPEECETVVNRKGEPIVRIVHGEQTYVYEMAKAGSIIVWWWADEWKEN</sequence>
<dbReference type="RefSeq" id="WP_123197885.1">
    <property type="nucleotide sequence ID" value="NZ_QICB01000002.1"/>
</dbReference>
<dbReference type="AlphaFoldDB" id="A0A3N0AG41"/>
<keyword evidence="1" id="KW-0175">Coiled coil</keyword>
<evidence type="ECO:0000313" key="2">
    <source>
        <dbReference type="EMBL" id="RNL20786.1"/>
    </source>
</evidence>
<comment type="caution">
    <text evidence="2">The sequence shown here is derived from an EMBL/GenBank/DDBJ whole genome shotgun (WGS) entry which is preliminary data.</text>
</comment>
<evidence type="ECO:0000256" key="1">
    <source>
        <dbReference type="SAM" id="Coils"/>
    </source>
</evidence>
<dbReference type="Proteomes" id="UP000267368">
    <property type="component" value="Unassembled WGS sequence"/>
</dbReference>
<keyword evidence="3" id="KW-1185">Reference proteome</keyword>
<protein>
    <submittedName>
        <fullName evidence="2">Uncharacterized protein</fullName>
    </submittedName>
</protein>
<organism evidence="2 3">
    <name type="scientific">Slackia faecicanis</name>
    <dbReference type="NCBI Taxonomy" id="255723"/>
    <lineage>
        <taxon>Bacteria</taxon>
        <taxon>Bacillati</taxon>
        <taxon>Actinomycetota</taxon>
        <taxon>Coriobacteriia</taxon>
        <taxon>Eggerthellales</taxon>
        <taxon>Eggerthellaceae</taxon>
        <taxon>Slackia</taxon>
    </lineage>
</organism>
<accession>A0A3N0AG41</accession>
<feature type="coiled-coil region" evidence="1">
    <location>
        <begin position="99"/>
        <end position="130"/>
    </location>
</feature>
<proteinExistence type="predicted"/>
<reference evidence="3" key="1">
    <citation type="submission" date="2018-05" db="EMBL/GenBank/DDBJ databases">
        <title>Genome Sequencing of selected type strains of the family Eggerthellaceae.</title>
        <authorList>
            <person name="Danylec N."/>
            <person name="Stoll D.A."/>
            <person name="Doetsch A."/>
            <person name="Huch M."/>
        </authorList>
    </citation>
    <scope>NUCLEOTIDE SEQUENCE [LARGE SCALE GENOMIC DNA]</scope>
    <source>
        <strain evidence="3">DSM 17537</strain>
    </source>
</reference>
<evidence type="ECO:0000313" key="3">
    <source>
        <dbReference type="Proteomes" id="UP000267368"/>
    </source>
</evidence>